<dbReference type="PROSITE" id="PS50878">
    <property type="entry name" value="RT_POL"/>
    <property type="match status" value="1"/>
</dbReference>
<evidence type="ECO:0000259" key="1">
    <source>
        <dbReference type="PROSITE" id="PS50878"/>
    </source>
</evidence>
<reference evidence="2" key="1">
    <citation type="submission" date="2015-11" db="EMBL/GenBank/DDBJ databases">
        <authorList>
            <consortium name="International Coturnix japonica Genome Analysis Consortium"/>
            <person name="Warren W."/>
            <person name="Burt D.W."/>
            <person name="Antin P.B."/>
            <person name="Lanford R."/>
            <person name="Gros J."/>
            <person name="Wilson R.K."/>
        </authorList>
    </citation>
    <scope>NUCLEOTIDE SEQUENCE [LARGE SCALE GENOMIC DNA]</scope>
</reference>
<dbReference type="GeneTree" id="ENSGT00940000154136"/>
<dbReference type="PANTHER" id="PTHR33332">
    <property type="entry name" value="REVERSE TRANSCRIPTASE DOMAIN-CONTAINING PROTEIN"/>
    <property type="match status" value="1"/>
</dbReference>
<name>A0A8C2TIT3_COTJA</name>
<sequence>MSRWRLVTSGVPQGSVLGPVLFNIFINDIDKGMECTLSKFADDTKLSGAVDTVEGTDAIQRDLDRLESWARVNLMRFNTAKCKVLHLGRKNPRHLYRLGGVVLESSSAEKDLGVLIDEKLNMSQQCALAARKANGILGSIGRGVVSRDREVIVPLYSCEVPSGVLCPGVEPSVQERHGDFGKGPEEGHKGGIRGLEHLPYENRLRELGLFSLEKRRLRGDLIAAFQYLKGTYPQEGSKLFERADNSRTRGNGFKLKEGRFRLDVRGKFFTKRVRSWNRLPREVVDAPDQDQVGRGPGQPDLVKVYVWWPCQAGGLEP</sequence>
<dbReference type="AlphaFoldDB" id="A0A8C2TIT3"/>
<evidence type="ECO:0000313" key="3">
    <source>
        <dbReference type="Proteomes" id="UP000694412"/>
    </source>
</evidence>
<accession>A0A8C2TIT3</accession>
<evidence type="ECO:0000313" key="2">
    <source>
        <dbReference type="Ensembl" id="ENSCJPP00005014543.1"/>
    </source>
</evidence>
<reference evidence="2" key="2">
    <citation type="submission" date="2025-08" db="UniProtKB">
        <authorList>
            <consortium name="Ensembl"/>
        </authorList>
    </citation>
    <scope>IDENTIFICATION</scope>
</reference>
<dbReference type="Pfam" id="PF00078">
    <property type="entry name" value="RVT_1"/>
    <property type="match status" value="1"/>
</dbReference>
<feature type="domain" description="Reverse transcriptase" evidence="1">
    <location>
        <begin position="1"/>
        <end position="103"/>
    </location>
</feature>
<protein>
    <recommendedName>
        <fullName evidence="1">Reverse transcriptase domain-containing protein</fullName>
    </recommendedName>
</protein>
<dbReference type="InterPro" id="IPR000477">
    <property type="entry name" value="RT_dom"/>
</dbReference>
<proteinExistence type="predicted"/>
<reference evidence="2" key="3">
    <citation type="submission" date="2025-09" db="UniProtKB">
        <authorList>
            <consortium name="Ensembl"/>
        </authorList>
    </citation>
    <scope>IDENTIFICATION</scope>
</reference>
<keyword evidence="3" id="KW-1185">Reference proteome</keyword>
<dbReference type="Proteomes" id="UP000694412">
    <property type="component" value="Chromosome 1"/>
</dbReference>
<organism evidence="2 3">
    <name type="scientific">Coturnix japonica</name>
    <name type="common">Japanese quail</name>
    <name type="synonym">Coturnix coturnix japonica</name>
    <dbReference type="NCBI Taxonomy" id="93934"/>
    <lineage>
        <taxon>Eukaryota</taxon>
        <taxon>Metazoa</taxon>
        <taxon>Chordata</taxon>
        <taxon>Craniata</taxon>
        <taxon>Vertebrata</taxon>
        <taxon>Euteleostomi</taxon>
        <taxon>Archelosauria</taxon>
        <taxon>Archosauria</taxon>
        <taxon>Dinosauria</taxon>
        <taxon>Saurischia</taxon>
        <taxon>Theropoda</taxon>
        <taxon>Coelurosauria</taxon>
        <taxon>Aves</taxon>
        <taxon>Neognathae</taxon>
        <taxon>Galloanserae</taxon>
        <taxon>Galliformes</taxon>
        <taxon>Phasianidae</taxon>
        <taxon>Perdicinae</taxon>
        <taxon>Coturnix</taxon>
    </lineage>
</organism>
<dbReference type="Ensembl" id="ENSCJPT00005020676.1">
    <property type="protein sequence ID" value="ENSCJPP00005014543.1"/>
    <property type="gene ID" value="ENSCJPG00005012120.1"/>
</dbReference>